<gene>
    <name evidence="1" type="ORF">G7K_3141-t1</name>
</gene>
<dbReference type="Proteomes" id="UP000033140">
    <property type="component" value="Unassembled WGS sequence"/>
</dbReference>
<keyword evidence="2" id="KW-1185">Reference proteome</keyword>
<organism evidence="1 2">
    <name type="scientific">Saitoella complicata (strain BCRC 22490 / CBS 7301 / JCM 7358 / NBRC 10748 / NRRL Y-17804)</name>
    <dbReference type="NCBI Taxonomy" id="698492"/>
    <lineage>
        <taxon>Eukaryota</taxon>
        <taxon>Fungi</taxon>
        <taxon>Dikarya</taxon>
        <taxon>Ascomycota</taxon>
        <taxon>Taphrinomycotina</taxon>
        <taxon>Taphrinomycotina incertae sedis</taxon>
        <taxon>Saitoella</taxon>
    </lineage>
</organism>
<reference evidence="1 2" key="1">
    <citation type="journal article" date="2011" name="J. Gen. Appl. Microbiol.">
        <title>Draft genome sequencing of the enigmatic yeast Saitoella complicata.</title>
        <authorList>
            <person name="Nishida H."/>
            <person name="Hamamoto M."/>
            <person name="Sugiyama J."/>
        </authorList>
    </citation>
    <scope>NUCLEOTIDE SEQUENCE [LARGE SCALE GENOMIC DNA]</scope>
    <source>
        <strain evidence="1 2">NRRL Y-17804</strain>
    </source>
</reference>
<protein>
    <submittedName>
        <fullName evidence="1">Uncharacterized protein</fullName>
    </submittedName>
</protein>
<reference evidence="1 2" key="3">
    <citation type="journal article" date="2015" name="Genome Announc.">
        <title>Draft Genome Sequence of the Archiascomycetous Yeast Saitoella complicata.</title>
        <authorList>
            <person name="Yamauchi K."/>
            <person name="Kondo S."/>
            <person name="Hamamoto M."/>
            <person name="Takahashi Y."/>
            <person name="Ogura Y."/>
            <person name="Hayashi T."/>
            <person name="Nishida H."/>
        </authorList>
    </citation>
    <scope>NUCLEOTIDE SEQUENCE [LARGE SCALE GENOMIC DNA]</scope>
    <source>
        <strain evidence="1 2">NRRL Y-17804</strain>
    </source>
</reference>
<accession>A0A0E9NHU7</accession>
<dbReference type="EMBL" id="BACD03000019">
    <property type="protein sequence ID" value="GAO48980.1"/>
    <property type="molecule type" value="Genomic_DNA"/>
</dbReference>
<dbReference type="AlphaFoldDB" id="A0A0E9NHU7"/>
<proteinExistence type="predicted"/>
<evidence type="ECO:0000313" key="1">
    <source>
        <dbReference type="EMBL" id="GAO48980.1"/>
    </source>
</evidence>
<comment type="caution">
    <text evidence="1">The sequence shown here is derived from an EMBL/GenBank/DDBJ whole genome shotgun (WGS) entry which is preliminary data.</text>
</comment>
<evidence type="ECO:0000313" key="2">
    <source>
        <dbReference type="Proteomes" id="UP000033140"/>
    </source>
</evidence>
<sequence>MRRKQARMPLKIPTKTYSTMRLVTRTFMLLPYGMYAADTGKGKMREQIRTAPTQRTIPRKTATRQLAIADRYSHDVSAFTPEEAICFMKNTRRSIHMR</sequence>
<name>A0A0E9NHU7_SAICN</name>
<reference evidence="1 2" key="2">
    <citation type="journal article" date="2014" name="J. Gen. Appl. Microbiol.">
        <title>The early diverging ascomycetous budding yeast Saitoella complicata has three histone deacetylases belonging to the Clr6, Hos2, and Rpd3 lineages.</title>
        <authorList>
            <person name="Nishida H."/>
            <person name="Matsumoto T."/>
            <person name="Kondo S."/>
            <person name="Hamamoto M."/>
            <person name="Yoshikawa H."/>
        </authorList>
    </citation>
    <scope>NUCLEOTIDE SEQUENCE [LARGE SCALE GENOMIC DNA]</scope>
    <source>
        <strain evidence="1 2">NRRL Y-17804</strain>
    </source>
</reference>